<dbReference type="AlphaFoldDB" id="A0A4C1VK96"/>
<dbReference type="Proteomes" id="UP000299102">
    <property type="component" value="Unassembled WGS sequence"/>
</dbReference>
<reference evidence="1 2" key="1">
    <citation type="journal article" date="2019" name="Commun. Biol.">
        <title>The bagworm genome reveals a unique fibroin gene that provides high tensile strength.</title>
        <authorList>
            <person name="Kono N."/>
            <person name="Nakamura H."/>
            <person name="Ohtoshi R."/>
            <person name="Tomita M."/>
            <person name="Numata K."/>
            <person name="Arakawa K."/>
        </authorList>
    </citation>
    <scope>NUCLEOTIDE SEQUENCE [LARGE SCALE GENOMIC DNA]</scope>
</reference>
<evidence type="ECO:0000313" key="1">
    <source>
        <dbReference type="EMBL" id="GBP39406.1"/>
    </source>
</evidence>
<sequence>MTLWWRFLIFCVLVTITLFVVVGCIRGRPVVHVFFNRCCEDSIENDPKLFENFRNNFLMERLVSFEAIDGRSNNTVVSYEKGDVVKLMDELRTKFNVHDPFQRKTYFDEEFSNSELFDDSVSSEEDTNSYVVTVRTTESDKIT</sequence>
<evidence type="ECO:0000313" key="2">
    <source>
        <dbReference type="Proteomes" id="UP000299102"/>
    </source>
</evidence>
<accession>A0A4C1VK96</accession>
<dbReference type="OrthoDB" id="7474999at2759"/>
<name>A0A4C1VK96_EUMVA</name>
<comment type="caution">
    <text evidence="1">The sequence shown here is derived from an EMBL/GenBank/DDBJ whole genome shotgun (WGS) entry which is preliminary data.</text>
</comment>
<protein>
    <submittedName>
        <fullName evidence="1">Uncharacterized protein</fullName>
    </submittedName>
</protein>
<dbReference type="EMBL" id="BGZK01000365">
    <property type="protein sequence ID" value="GBP39406.1"/>
    <property type="molecule type" value="Genomic_DNA"/>
</dbReference>
<proteinExistence type="predicted"/>
<keyword evidence="2" id="KW-1185">Reference proteome</keyword>
<dbReference type="PROSITE" id="PS51257">
    <property type="entry name" value="PROKAR_LIPOPROTEIN"/>
    <property type="match status" value="1"/>
</dbReference>
<gene>
    <name evidence="1" type="ORF">EVAR_95858_1</name>
</gene>
<organism evidence="1 2">
    <name type="scientific">Eumeta variegata</name>
    <name type="common">Bagworm moth</name>
    <name type="synonym">Eumeta japonica</name>
    <dbReference type="NCBI Taxonomy" id="151549"/>
    <lineage>
        <taxon>Eukaryota</taxon>
        <taxon>Metazoa</taxon>
        <taxon>Ecdysozoa</taxon>
        <taxon>Arthropoda</taxon>
        <taxon>Hexapoda</taxon>
        <taxon>Insecta</taxon>
        <taxon>Pterygota</taxon>
        <taxon>Neoptera</taxon>
        <taxon>Endopterygota</taxon>
        <taxon>Lepidoptera</taxon>
        <taxon>Glossata</taxon>
        <taxon>Ditrysia</taxon>
        <taxon>Tineoidea</taxon>
        <taxon>Psychidae</taxon>
        <taxon>Oiketicinae</taxon>
        <taxon>Eumeta</taxon>
    </lineage>
</organism>